<evidence type="ECO:0000313" key="3">
    <source>
        <dbReference type="EMBL" id="KPY33546.1"/>
    </source>
</evidence>
<dbReference type="EMBL" id="LJRC01000207">
    <property type="protein sequence ID" value="KPY33546.1"/>
    <property type="molecule type" value="Genomic_DNA"/>
</dbReference>
<dbReference type="RefSeq" id="WP_025996453.1">
    <property type="nucleotide sequence ID" value="NZ_LJRC01000207.1"/>
</dbReference>
<organism evidence="3 4">
    <name type="scientific">Pseudomonas syringae pv. primulae</name>
    <dbReference type="NCBI Taxonomy" id="251707"/>
    <lineage>
        <taxon>Bacteria</taxon>
        <taxon>Pseudomonadati</taxon>
        <taxon>Pseudomonadota</taxon>
        <taxon>Gammaproteobacteria</taxon>
        <taxon>Pseudomonadales</taxon>
        <taxon>Pseudomonadaceae</taxon>
        <taxon>Pseudomonas</taxon>
    </lineage>
</organism>
<dbReference type="Pfam" id="PF04972">
    <property type="entry name" value="BON"/>
    <property type="match status" value="3"/>
</dbReference>
<evidence type="ECO:0000259" key="2">
    <source>
        <dbReference type="PROSITE" id="PS50914"/>
    </source>
</evidence>
<feature type="signal peptide" evidence="1">
    <location>
        <begin position="1"/>
        <end position="24"/>
    </location>
</feature>
<dbReference type="InterPro" id="IPR007055">
    <property type="entry name" value="BON_dom"/>
</dbReference>
<reference evidence="3 4" key="1">
    <citation type="submission" date="2015-09" db="EMBL/GenBank/DDBJ databases">
        <title>Genome announcement of multiple Pseudomonas syringae strains.</title>
        <authorList>
            <person name="Thakur S."/>
            <person name="Wang P.W."/>
            <person name="Gong Y."/>
            <person name="Weir B.S."/>
            <person name="Guttman D.S."/>
        </authorList>
    </citation>
    <scope>NUCLEOTIDE SEQUENCE [LARGE SCALE GENOMIC DNA]</scope>
    <source>
        <strain evidence="3 4">ICMP3956</strain>
    </source>
</reference>
<dbReference type="PATRIC" id="fig|251707.3.peg.1374"/>
<evidence type="ECO:0000313" key="4">
    <source>
        <dbReference type="Proteomes" id="UP000050562"/>
    </source>
</evidence>
<feature type="domain" description="BON" evidence="2">
    <location>
        <begin position="208"/>
        <end position="277"/>
    </location>
</feature>
<dbReference type="Proteomes" id="UP000050562">
    <property type="component" value="Unassembled WGS sequence"/>
</dbReference>
<dbReference type="PANTHER" id="PTHR34606:SF15">
    <property type="entry name" value="BON DOMAIN-CONTAINING PROTEIN"/>
    <property type="match status" value="1"/>
</dbReference>
<gene>
    <name evidence="3" type="ORF">ALO52_01048</name>
</gene>
<dbReference type="AlphaFoldDB" id="A0A0P9Y7N1"/>
<comment type="caution">
    <text evidence="3">The sequence shown here is derived from an EMBL/GenBank/DDBJ whole genome shotgun (WGS) entry which is preliminary data.</text>
</comment>
<dbReference type="Gene3D" id="3.30.1340.30">
    <property type="match status" value="3"/>
</dbReference>
<name>A0A0P9Y7N1_9PSED</name>
<feature type="chain" id="PRO_5006172126" description="BON domain-containing protein" evidence="1">
    <location>
        <begin position="25"/>
        <end position="281"/>
    </location>
</feature>
<dbReference type="InterPro" id="IPR051686">
    <property type="entry name" value="Lipoprotein_DolP"/>
</dbReference>
<keyword evidence="1" id="KW-0732">Signal</keyword>
<accession>A0A0P9Y7N1</accession>
<proteinExistence type="predicted"/>
<sequence length="281" mass="29708">MHSLKKIALITATAAVLGSSPLLAQAQGDLPTQLAEARQEGSIWTAFALNKHLSPFKIDVDVEQGTATLKGKVENEVDRELAERIALDIKGIDKVDNQLETDAALASEPGTKANMAQRFEDATLVATVKSKLLWSSVTEALNIDVDSKDGVVTLKGRAQSPEAKELAGSLASNTDGVVSVNNLISLSAADSIAAKTQPQNLNPVEQLSDAWVTSKVKSSLIYSRNLDGLNIKVDTKEGLVTLNGVVANFAEKELAVEIARNIRGVKGVNADALKVMARSAG</sequence>
<protein>
    <recommendedName>
        <fullName evidence="2">BON domain-containing protein</fullName>
    </recommendedName>
</protein>
<dbReference type="InterPro" id="IPR014004">
    <property type="entry name" value="Transpt-assoc_nodulatn_dom_bac"/>
</dbReference>
<dbReference type="SMART" id="SM00749">
    <property type="entry name" value="BON"/>
    <property type="match status" value="3"/>
</dbReference>
<dbReference type="PROSITE" id="PS50914">
    <property type="entry name" value="BON"/>
    <property type="match status" value="3"/>
</dbReference>
<feature type="domain" description="BON" evidence="2">
    <location>
        <begin position="120"/>
        <end position="188"/>
    </location>
</feature>
<evidence type="ECO:0000256" key="1">
    <source>
        <dbReference type="SAM" id="SignalP"/>
    </source>
</evidence>
<dbReference type="GeneID" id="47761828"/>
<feature type="domain" description="BON" evidence="2">
    <location>
        <begin position="35"/>
        <end position="103"/>
    </location>
</feature>
<dbReference type="PANTHER" id="PTHR34606">
    <property type="entry name" value="BON DOMAIN-CONTAINING PROTEIN"/>
    <property type="match status" value="1"/>
</dbReference>